<feature type="compositionally biased region" description="Basic and acidic residues" evidence="5">
    <location>
        <begin position="457"/>
        <end position="471"/>
    </location>
</feature>
<evidence type="ECO:0000259" key="7">
    <source>
        <dbReference type="Pfam" id="PF03467"/>
    </source>
</evidence>
<organism evidence="8 9">
    <name type="scientific">Musa balbisiana</name>
    <name type="common">Banana</name>
    <dbReference type="NCBI Taxonomy" id="52838"/>
    <lineage>
        <taxon>Eukaryota</taxon>
        <taxon>Viridiplantae</taxon>
        <taxon>Streptophyta</taxon>
        <taxon>Embryophyta</taxon>
        <taxon>Tracheophyta</taxon>
        <taxon>Spermatophyta</taxon>
        <taxon>Magnoliopsida</taxon>
        <taxon>Liliopsida</taxon>
        <taxon>Zingiberales</taxon>
        <taxon>Musaceae</taxon>
        <taxon>Musa</taxon>
    </lineage>
</organism>
<evidence type="ECO:0000256" key="5">
    <source>
        <dbReference type="SAM" id="MobiDB-lite"/>
    </source>
</evidence>
<comment type="similarity">
    <text evidence="2">Belongs to the RENT3 family.</text>
</comment>
<feature type="compositionally biased region" description="Polar residues" evidence="5">
    <location>
        <begin position="413"/>
        <end position="430"/>
    </location>
</feature>
<gene>
    <name evidence="8" type="ORF">C4D60_Mb05t18220</name>
</gene>
<dbReference type="SUPFAM" id="SSF54928">
    <property type="entry name" value="RNA-binding domain, RBD"/>
    <property type="match status" value="1"/>
</dbReference>
<keyword evidence="6" id="KW-0472">Membrane</keyword>
<feature type="region of interest" description="Disordered" evidence="5">
    <location>
        <begin position="385"/>
        <end position="435"/>
    </location>
</feature>
<dbReference type="GO" id="GO:0005737">
    <property type="term" value="C:cytoplasm"/>
    <property type="evidence" value="ECO:0007669"/>
    <property type="project" value="TreeGrafter"/>
</dbReference>
<evidence type="ECO:0000313" key="9">
    <source>
        <dbReference type="Proteomes" id="UP000317650"/>
    </source>
</evidence>
<feature type="region of interest" description="Disordered" evidence="5">
    <location>
        <begin position="230"/>
        <end position="268"/>
    </location>
</feature>
<protein>
    <recommendedName>
        <fullName evidence="7">UPF3 domain-containing protein</fullName>
    </recommendedName>
</protein>
<dbReference type="EMBL" id="PYDT01000003">
    <property type="protein sequence ID" value="THU66820.1"/>
    <property type="molecule type" value="Genomic_DNA"/>
</dbReference>
<reference evidence="8 9" key="1">
    <citation type="journal article" date="2019" name="Nat. Plants">
        <title>Genome sequencing of Musa balbisiana reveals subgenome evolution and function divergence in polyploid bananas.</title>
        <authorList>
            <person name="Yao X."/>
        </authorList>
    </citation>
    <scope>NUCLEOTIDE SEQUENCE [LARGE SCALE GENOMIC DNA]</scope>
    <source>
        <strain evidence="9">cv. DH-PKW</strain>
        <tissue evidence="8">Leaves</tissue>
    </source>
</reference>
<dbReference type="InterPro" id="IPR039722">
    <property type="entry name" value="Upf3"/>
</dbReference>
<feature type="compositionally biased region" description="Polar residues" evidence="5">
    <location>
        <begin position="593"/>
        <end position="611"/>
    </location>
</feature>
<dbReference type="GO" id="GO:0005730">
    <property type="term" value="C:nucleolus"/>
    <property type="evidence" value="ECO:0007669"/>
    <property type="project" value="TreeGrafter"/>
</dbReference>
<feature type="compositionally biased region" description="Low complexity" evidence="5">
    <location>
        <begin position="247"/>
        <end position="260"/>
    </location>
</feature>
<evidence type="ECO:0000256" key="4">
    <source>
        <dbReference type="ARBA" id="ARBA00023242"/>
    </source>
</evidence>
<evidence type="ECO:0000256" key="6">
    <source>
        <dbReference type="SAM" id="Phobius"/>
    </source>
</evidence>
<dbReference type="InterPro" id="IPR005120">
    <property type="entry name" value="UPF3_dom"/>
</dbReference>
<dbReference type="Gene3D" id="3.30.70.330">
    <property type="match status" value="1"/>
</dbReference>
<comment type="subcellular location">
    <subcellularLocation>
        <location evidence="1">Nucleus</location>
    </subcellularLocation>
</comment>
<feature type="compositionally biased region" description="Polar residues" evidence="5">
    <location>
        <begin position="344"/>
        <end position="370"/>
    </location>
</feature>
<keyword evidence="6" id="KW-0812">Transmembrane</keyword>
<comment type="caution">
    <text evidence="8">The sequence shown here is derived from an EMBL/GenBank/DDBJ whole genome shotgun (WGS) entry which is preliminary data.</text>
</comment>
<evidence type="ECO:0000313" key="8">
    <source>
        <dbReference type="EMBL" id="THU66820.1"/>
    </source>
</evidence>
<feature type="domain" description="UPF3" evidence="7">
    <location>
        <begin position="6"/>
        <end position="185"/>
    </location>
</feature>
<evidence type="ECO:0000256" key="1">
    <source>
        <dbReference type="ARBA" id="ARBA00004123"/>
    </source>
</evidence>
<dbReference type="STRING" id="52838.A0A4S8JX09"/>
<feature type="compositionally biased region" description="Basic and acidic residues" evidence="5">
    <location>
        <begin position="542"/>
        <end position="560"/>
    </location>
</feature>
<dbReference type="PANTHER" id="PTHR13112:SF0">
    <property type="entry name" value="FI21285P1"/>
    <property type="match status" value="1"/>
</dbReference>
<accession>A0A4S8JX09</accession>
<dbReference type="AlphaFoldDB" id="A0A4S8JX09"/>
<dbReference type="GO" id="GO:0003729">
    <property type="term" value="F:mRNA binding"/>
    <property type="evidence" value="ECO:0007669"/>
    <property type="project" value="TreeGrafter"/>
</dbReference>
<dbReference type="GO" id="GO:0000184">
    <property type="term" value="P:nuclear-transcribed mRNA catabolic process, nonsense-mediated decay"/>
    <property type="evidence" value="ECO:0007669"/>
    <property type="project" value="UniProtKB-KW"/>
</dbReference>
<sequence length="626" mass="69377">MRGPSDRTKVVVRRLPPSISQSVLMEQIDGRFAGRYDWVCFRPGKNSQKNQRHSRAYLNFKRPEDVVEFAEFFDQHIFVNEKGIYFEVLNLRLLSSMHPSQRVPKQCPKKDVREGTISKGTPFIYFYFSYILSGIYGVLLELVSKPLEHLPSAEIQLERKEAERAGSTKETSIVTPLMDFVRRKRAAKNGPQMTTQTFVGASFRCQSLACSTKETSIVTPLMDFVRRKRAAKNGPQKLSGGGKVSRRASGVSAGSSSPSKRSSDKRKIAASTYVIKDSTKKGSAKDKPTYILMSRRHQHLAVDKSVSVPSAVGKEASEDEFASGAIESGKSRLVLLKGKEKEVSNVSRSLVRQPSVRNSPTPTSRQNQPSGRIIRGILSKEGHVDQPYASESHPDLQTQMAKVKDKRLPRPPSASSNMKDYISHSSSLASVSDGDDKKYIDDKVAINNKHGSVSISEKYEKRTRNRDRPDRGVWAPLRRSDRSQSNDGVRPYSEAAQATNSLESIPLFQQATGKVGEVDMVQNACVGHGSNSHTTYEPSLGHGERKADLPSTNRNEDMKIHGSGRVDFSSMENGSHRHVGRRGSARGSKEMDSSLNLSEGKSSKRASTAYSTHERQVWVQKSGSAS</sequence>
<evidence type="ECO:0000256" key="3">
    <source>
        <dbReference type="ARBA" id="ARBA00023161"/>
    </source>
</evidence>
<feature type="region of interest" description="Disordered" evidence="5">
    <location>
        <begin position="342"/>
        <end position="372"/>
    </location>
</feature>
<keyword evidence="9" id="KW-1185">Reference proteome</keyword>
<keyword evidence="6" id="KW-1133">Transmembrane helix</keyword>
<dbReference type="CDD" id="cd12455">
    <property type="entry name" value="RRM_like_Smg4_UPF3"/>
    <property type="match status" value="1"/>
</dbReference>
<keyword evidence="3" id="KW-0866">Nonsense-mediated mRNA decay</keyword>
<dbReference type="PANTHER" id="PTHR13112">
    <property type="entry name" value="UPF3 REGULATOR OF NONSENSE TRANSCRIPTS-LIKE PROTEIN"/>
    <property type="match status" value="1"/>
</dbReference>
<dbReference type="Pfam" id="PF03467">
    <property type="entry name" value="Smg4_UPF3"/>
    <property type="match status" value="1"/>
</dbReference>
<dbReference type="GO" id="GO:0045727">
    <property type="term" value="P:positive regulation of translation"/>
    <property type="evidence" value="ECO:0007669"/>
    <property type="project" value="TreeGrafter"/>
</dbReference>
<feature type="transmembrane region" description="Helical" evidence="6">
    <location>
        <begin position="123"/>
        <end position="143"/>
    </location>
</feature>
<feature type="region of interest" description="Disordered" evidence="5">
    <location>
        <begin position="529"/>
        <end position="626"/>
    </location>
</feature>
<dbReference type="InterPro" id="IPR035979">
    <property type="entry name" value="RBD_domain_sf"/>
</dbReference>
<dbReference type="Proteomes" id="UP000317650">
    <property type="component" value="Chromosome 5"/>
</dbReference>
<keyword evidence="4" id="KW-0539">Nucleus</keyword>
<name>A0A4S8JX09_MUSBA</name>
<proteinExistence type="inferred from homology"/>
<evidence type="ECO:0000256" key="2">
    <source>
        <dbReference type="ARBA" id="ARBA00005991"/>
    </source>
</evidence>
<dbReference type="InterPro" id="IPR012677">
    <property type="entry name" value="Nucleotide-bd_a/b_plait_sf"/>
</dbReference>
<feature type="region of interest" description="Disordered" evidence="5">
    <location>
        <begin position="456"/>
        <end position="497"/>
    </location>
</feature>